<dbReference type="SUPFAM" id="SSF56645">
    <property type="entry name" value="Acyl-CoA dehydrogenase NM domain-like"/>
    <property type="match status" value="1"/>
</dbReference>
<dbReference type="Gene3D" id="1.20.140.10">
    <property type="entry name" value="Butyryl-CoA Dehydrogenase, subunit A, domain 3"/>
    <property type="match status" value="1"/>
</dbReference>
<comment type="caution">
    <text evidence="4">The sequence shown here is derived from an EMBL/GenBank/DDBJ whole genome shotgun (WGS) entry which is preliminary data.</text>
</comment>
<feature type="region of interest" description="Disordered" evidence="1">
    <location>
        <begin position="109"/>
        <end position="184"/>
    </location>
</feature>
<dbReference type="PANTHER" id="PTHR10909">
    <property type="entry name" value="ELECTRON TRANSPORT OXIDOREDUCTASE"/>
    <property type="match status" value="1"/>
</dbReference>
<evidence type="ECO:0000313" key="5">
    <source>
        <dbReference type="Proteomes" id="UP000838763"/>
    </source>
</evidence>
<feature type="compositionally biased region" description="Basic residues" evidence="1">
    <location>
        <begin position="124"/>
        <end position="133"/>
    </location>
</feature>
<dbReference type="GO" id="GO:0005777">
    <property type="term" value="C:peroxisome"/>
    <property type="evidence" value="ECO:0007669"/>
    <property type="project" value="InterPro"/>
</dbReference>
<dbReference type="Pfam" id="PF22924">
    <property type="entry name" value="ACOX_C_alpha1"/>
    <property type="match status" value="1"/>
</dbReference>
<evidence type="ECO:0000259" key="2">
    <source>
        <dbReference type="Pfam" id="PF14749"/>
    </source>
</evidence>
<proteinExistence type="predicted"/>
<dbReference type="InterPro" id="IPR036250">
    <property type="entry name" value="AcylCo_DH-like_C"/>
</dbReference>
<dbReference type="Pfam" id="PF14749">
    <property type="entry name" value="Acyl-CoA_ox_N"/>
    <property type="match status" value="1"/>
</dbReference>
<sequence>MPTNPDWVKALKPSGPQGSELLAQERAKSTVNVEQLSNFMFTKDVLARKANIEKILRADPVFDKSQNYFRARTDRIEVSLARAKALRLLSVKHNWSKEEYETANSLMAEATPTASTPPCSSRPSRSRPPRSRRSSSSSPPRTTRSSAATPRPSSATAPTSAASRPPPPGTPRTRPSPSTPPPHRLQVVDRLLGKAANHAVVVAQLILNGKSRGPHPFIVPIRDLKTHLPLPGVHVGDIGPKFGFNTMDNGFLLFKDFKIPHVNMLARFAAVDPATGKYLQPANPALVYGTMTYIRSGIVFESGSVLARGVTIATRYCAVRRQFQDRDAPDGEVGENQVLNYTMVQHRLLPSWPPPTPSTSPAAA</sequence>
<dbReference type="PANTHER" id="PTHR10909:SF250">
    <property type="entry name" value="PEROXISOMAL ACYL-COENZYME A OXIDASE 1"/>
    <property type="match status" value="1"/>
</dbReference>
<evidence type="ECO:0000313" key="4">
    <source>
        <dbReference type="EMBL" id="CAI4214340.1"/>
    </source>
</evidence>
<dbReference type="GO" id="GO:0033540">
    <property type="term" value="P:fatty acid beta-oxidation using acyl-CoA oxidase"/>
    <property type="evidence" value="ECO:0007669"/>
    <property type="project" value="TreeGrafter"/>
</dbReference>
<dbReference type="OrthoDB" id="538336at2759"/>
<dbReference type="GO" id="GO:0003997">
    <property type="term" value="F:acyl-CoA oxidase activity"/>
    <property type="evidence" value="ECO:0007669"/>
    <property type="project" value="InterPro"/>
</dbReference>
<dbReference type="InterPro" id="IPR055060">
    <property type="entry name" value="ACOX_C_alpha1"/>
</dbReference>
<dbReference type="Gene3D" id="1.10.540.10">
    <property type="entry name" value="Acyl-CoA dehydrogenase/oxidase, N-terminal domain"/>
    <property type="match status" value="1"/>
</dbReference>
<protein>
    <submittedName>
        <fullName evidence="4">Uncharacterized protein</fullName>
    </submittedName>
</protein>
<feature type="domain" description="Acyl-CoA oxidase C-alpha1" evidence="3">
    <location>
        <begin position="288"/>
        <end position="350"/>
    </location>
</feature>
<organism evidence="4 5">
    <name type="scientific">Parascedosporium putredinis</name>
    <dbReference type="NCBI Taxonomy" id="1442378"/>
    <lineage>
        <taxon>Eukaryota</taxon>
        <taxon>Fungi</taxon>
        <taxon>Dikarya</taxon>
        <taxon>Ascomycota</taxon>
        <taxon>Pezizomycotina</taxon>
        <taxon>Sordariomycetes</taxon>
        <taxon>Hypocreomycetidae</taxon>
        <taxon>Microascales</taxon>
        <taxon>Microascaceae</taxon>
        <taxon>Parascedosporium</taxon>
    </lineage>
</organism>
<dbReference type="GO" id="GO:0055088">
    <property type="term" value="P:lipid homeostasis"/>
    <property type="evidence" value="ECO:0007669"/>
    <property type="project" value="TreeGrafter"/>
</dbReference>
<dbReference type="Proteomes" id="UP000838763">
    <property type="component" value="Unassembled WGS sequence"/>
</dbReference>
<dbReference type="AlphaFoldDB" id="A0A9P1MAH7"/>
<dbReference type="GO" id="GO:0071949">
    <property type="term" value="F:FAD binding"/>
    <property type="evidence" value="ECO:0007669"/>
    <property type="project" value="InterPro"/>
</dbReference>
<reference evidence="4" key="1">
    <citation type="submission" date="2022-11" db="EMBL/GenBank/DDBJ databases">
        <authorList>
            <person name="Scott C."/>
            <person name="Bruce N."/>
        </authorList>
    </citation>
    <scope>NUCLEOTIDE SEQUENCE</scope>
</reference>
<accession>A0A9P1MAH7</accession>
<evidence type="ECO:0000256" key="1">
    <source>
        <dbReference type="SAM" id="MobiDB-lite"/>
    </source>
</evidence>
<dbReference type="GO" id="GO:0005504">
    <property type="term" value="F:fatty acid binding"/>
    <property type="evidence" value="ECO:0007669"/>
    <property type="project" value="TreeGrafter"/>
</dbReference>
<dbReference type="InterPro" id="IPR029320">
    <property type="entry name" value="Acyl-CoA_ox_N"/>
</dbReference>
<gene>
    <name evidence="4" type="ORF">PPNO1_LOCUS4069</name>
</gene>
<feature type="compositionally biased region" description="Low complexity" evidence="1">
    <location>
        <begin position="134"/>
        <end position="163"/>
    </location>
</feature>
<name>A0A9P1MAH7_9PEZI</name>
<feature type="compositionally biased region" description="Low complexity" evidence="1">
    <location>
        <begin position="110"/>
        <end position="123"/>
    </location>
</feature>
<keyword evidence="5" id="KW-1185">Reference proteome</keyword>
<dbReference type="InterPro" id="IPR037069">
    <property type="entry name" value="AcylCoA_DH/ox_N_sf"/>
</dbReference>
<dbReference type="InterPro" id="IPR009100">
    <property type="entry name" value="AcylCoA_DH/oxidase_NM_dom_sf"/>
</dbReference>
<feature type="domain" description="Acyl-coenzyme A oxidase N-terminal" evidence="2">
    <location>
        <begin position="32"/>
        <end position="114"/>
    </location>
</feature>
<evidence type="ECO:0000259" key="3">
    <source>
        <dbReference type="Pfam" id="PF22924"/>
    </source>
</evidence>
<dbReference type="SUPFAM" id="SSF47203">
    <property type="entry name" value="Acyl-CoA dehydrogenase C-terminal domain-like"/>
    <property type="match status" value="1"/>
</dbReference>
<dbReference type="Gene3D" id="2.40.110.10">
    <property type="entry name" value="Butyryl-CoA Dehydrogenase, subunit A, domain 2"/>
    <property type="match status" value="1"/>
</dbReference>
<dbReference type="InterPro" id="IPR046373">
    <property type="entry name" value="Acyl-CoA_Oxase/DH_mid-dom_sf"/>
</dbReference>
<dbReference type="EMBL" id="CALLCH030000011">
    <property type="protein sequence ID" value="CAI4214340.1"/>
    <property type="molecule type" value="Genomic_DNA"/>
</dbReference>
<dbReference type="InterPro" id="IPR012258">
    <property type="entry name" value="Acyl-CoA_oxidase"/>
</dbReference>